<sequence length="660" mass="69216">MAGNGVGAGREPIFLLSFRHRDELAATVSRAGWSVVAARRPEGVEQRLLASGAAVVLVDARGAVKEALAATSRLAGHVGGRGGALIILVSRNMVGSLGAFLSAGATHFLTSPISQSELVHGIRFAEAHCRRSMPGVAQARQDERASGLLQWRWDGGATLMLSPALAAALDCDRTLPVREALRMVAVAERAALLAAIRRLRSGAVSQAVVHTLAGLGRVVEHLGRTAGGREIRALLEPPAEGVPPPVSLDWLTGVLDASGAREWLQRNFAGSAPVSGLLVGLAGFEIVNTGLGRAVGDALLRGVAAKLSEKAAASLGGDAVVARLGGADFLVAAPCEGQRMELFGGEMQHVLSRPLSTPAGETRVGARLAVTERREGDEPATFLRRAAEALALAREGQVSARAEPAHQSVEQLAVDIRAALDEEQIEIRFQPQVEIASGAIVGVEALARWRHPVLGELGAELLLTAAERAGLAGAVSAAIQRAALDAAARWPKALQQLRMSVNITADDVARPGFADTLLGRIDASGFPRSRLTLEVTETGLMEDLGAAADLFSQLRTAQCRVAIDDFGTGYSSLAYLKALPLDYLKIDRKLSQDIGGSARDRVVVRGVIEMARSLGLGLIAEGVETEAQLDLLAKEGCQFFQGFLCAEPLTVDALEALVSK</sequence>
<reference evidence="3 4" key="1">
    <citation type="submission" date="2021-07" db="EMBL/GenBank/DDBJ databases">
        <title>Stakelama flava sp. nov., a novel endophytic bacterium isolated from branch of Kandelia candel.</title>
        <authorList>
            <person name="Tuo L."/>
        </authorList>
    </citation>
    <scope>NUCLEOTIDE SEQUENCE [LARGE SCALE GENOMIC DNA]</scope>
    <source>
        <strain evidence="3 4">CBK3Z-3</strain>
    </source>
</reference>
<organism evidence="3 4">
    <name type="scientific">Stakelama flava</name>
    <dbReference type="NCBI Taxonomy" id="2860338"/>
    <lineage>
        <taxon>Bacteria</taxon>
        <taxon>Pseudomonadati</taxon>
        <taxon>Pseudomonadota</taxon>
        <taxon>Alphaproteobacteria</taxon>
        <taxon>Sphingomonadales</taxon>
        <taxon>Sphingomonadaceae</taxon>
        <taxon>Stakelama</taxon>
    </lineage>
</organism>
<proteinExistence type="predicted"/>
<dbReference type="EMBL" id="JAHWZX010000001">
    <property type="protein sequence ID" value="MBW4329431.1"/>
    <property type="molecule type" value="Genomic_DNA"/>
</dbReference>
<comment type="caution">
    <text evidence="3">The sequence shown here is derived from an EMBL/GenBank/DDBJ whole genome shotgun (WGS) entry which is preliminary data.</text>
</comment>
<feature type="domain" description="GGDEF" evidence="2">
    <location>
        <begin position="272"/>
        <end position="403"/>
    </location>
</feature>
<dbReference type="PROSITE" id="PS50883">
    <property type="entry name" value="EAL"/>
    <property type="match status" value="1"/>
</dbReference>
<protein>
    <submittedName>
        <fullName evidence="3">GGDEF domain-containing phosphodiesterase</fullName>
    </submittedName>
</protein>
<dbReference type="Pfam" id="PF00563">
    <property type="entry name" value="EAL"/>
    <property type="match status" value="1"/>
</dbReference>
<dbReference type="Proteomes" id="UP001197214">
    <property type="component" value="Unassembled WGS sequence"/>
</dbReference>
<dbReference type="Pfam" id="PF00990">
    <property type="entry name" value="GGDEF"/>
    <property type="match status" value="1"/>
</dbReference>
<dbReference type="InterPro" id="IPR000160">
    <property type="entry name" value="GGDEF_dom"/>
</dbReference>
<gene>
    <name evidence="3" type="ORF">KY084_00875</name>
</gene>
<accession>A0ABS6XJ47</accession>
<dbReference type="InterPro" id="IPR001633">
    <property type="entry name" value="EAL_dom"/>
</dbReference>
<dbReference type="PANTHER" id="PTHR33121">
    <property type="entry name" value="CYCLIC DI-GMP PHOSPHODIESTERASE PDEF"/>
    <property type="match status" value="1"/>
</dbReference>
<evidence type="ECO:0000313" key="3">
    <source>
        <dbReference type="EMBL" id="MBW4329431.1"/>
    </source>
</evidence>
<evidence type="ECO:0000259" key="1">
    <source>
        <dbReference type="PROSITE" id="PS50883"/>
    </source>
</evidence>
<dbReference type="PANTHER" id="PTHR33121:SF70">
    <property type="entry name" value="SIGNALING PROTEIN YKOW"/>
    <property type="match status" value="1"/>
</dbReference>
<name>A0ABS6XJ47_9SPHN</name>
<evidence type="ECO:0000313" key="4">
    <source>
        <dbReference type="Proteomes" id="UP001197214"/>
    </source>
</evidence>
<dbReference type="PROSITE" id="PS50887">
    <property type="entry name" value="GGDEF"/>
    <property type="match status" value="1"/>
</dbReference>
<evidence type="ECO:0000259" key="2">
    <source>
        <dbReference type="PROSITE" id="PS50887"/>
    </source>
</evidence>
<dbReference type="CDD" id="cd01948">
    <property type="entry name" value="EAL"/>
    <property type="match status" value="1"/>
</dbReference>
<keyword evidence="4" id="KW-1185">Reference proteome</keyword>
<dbReference type="SMART" id="SM00267">
    <property type="entry name" value="GGDEF"/>
    <property type="match status" value="1"/>
</dbReference>
<dbReference type="SMART" id="SM00052">
    <property type="entry name" value="EAL"/>
    <property type="match status" value="1"/>
</dbReference>
<dbReference type="InterPro" id="IPR050706">
    <property type="entry name" value="Cyclic-di-GMP_PDE-like"/>
</dbReference>
<feature type="domain" description="EAL" evidence="1">
    <location>
        <begin position="409"/>
        <end position="660"/>
    </location>
</feature>